<gene>
    <name evidence="1" type="ORF">JTE88_00570</name>
</gene>
<dbReference type="Proteomes" id="UP000602653">
    <property type="component" value="Chromosome"/>
</dbReference>
<protein>
    <submittedName>
        <fullName evidence="1">Uncharacterized protein</fullName>
    </submittedName>
</protein>
<name>A0ABX7IGP4_9ACTO</name>
<evidence type="ECO:0000313" key="2">
    <source>
        <dbReference type="Proteomes" id="UP000602653"/>
    </source>
</evidence>
<reference evidence="1 2" key="1">
    <citation type="submission" date="2021-02" db="EMBL/GenBank/DDBJ databases">
        <title>Complete Genome Sequence of Arcanobacterium phocisimile strain DSM 26142T from a harbour seal.</title>
        <authorList>
            <person name="Borowiak M."/>
            <person name="Alssahen M."/>
            <person name="Malorny B."/>
            <person name="Laemmler C."/>
            <person name="Siebert U."/>
            <person name="Ploetz M."/>
            <person name="Abdulmawjood A."/>
        </authorList>
    </citation>
    <scope>NUCLEOTIDE SEQUENCE [LARGE SCALE GENOMIC DNA]</scope>
    <source>
        <strain evidence="1 2">DSM 26142</strain>
    </source>
</reference>
<sequence>MIFAPATGPVRCCNSPANLPSYRMRHAGGECENSDCSPLNDVLPDDCWVMLDILELGSFLKGFAGRDVHISDDEIDELIAAIEDRFEQAAFGELSYEVYADAVETQSQPGLIEIRLREPYELGDGKYRIRIYVVEPEQPPFSGIVTLLMHVKRDGNVKLNSMQNDFMAAAMSRCMSWAENFHIAP</sequence>
<dbReference type="RefSeq" id="WP_204424650.1">
    <property type="nucleotide sequence ID" value="NZ_CP070228.1"/>
</dbReference>
<proteinExistence type="predicted"/>
<evidence type="ECO:0000313" key="1">
    <source>
        <dbReference type="EMBL" id="QRV02291.1"/>
    </source>
</evidence>
<dbReference type="EMBL" id="CP070228">
    <property type="protein sequence ID" value="QRV02291.1"/>
    <property type="molecule type" value="Genomic_DNA"/>
</dbReference>
<organism evidence="1 2">
    <name type="scientific">Arcanobacterium phocisimile</name>
    <dbReference type="NCBI Taxonomy" id="1302235"/>
    <lineage>
        <taxon>Bacteria</taxon>
        <taxon>Bacillati</taxon>
        <taxon>Actinomycetota</taxon>
        <taxon>Actinomycetes</taxon>
        <taxon>Actinomycetales</taxon>
        <taxon>Actinomycetaceae</taxon>
        <taxon>Arcanobacterium</taxon>
    </lineage>
</organism>
<keyword evidence="2" id="KW-1185">Reference proteome</keyword>
<accession>A0ABX7IGP4</accession>